<dbReference type="OrthoDB" id="6343110at2759"/>
<dbReference type="GO" id="GO:0031419">
    <property type="term" value="F:cobalamin binding"/>
    <property type="evidence" value="ECO:0007669"/>
    <property type="project" value="TreeGrafter"/>
</dbReference>
<evidence type="ECO:0000256" key="1">
    <source>
        <dbReference type="SAM" id="SignalP"/>
    </source>
</evidence>
<keyword evidence="1" id="KW-0732">Signal</keyword>
<dbReference type="PANTHER" id="PTHR10559">
    <property type="entry name" value="TRANSCOBALAMIN-1/GASTRIC INTRINSIC FACTOR"/>
    <property type="match status" value="1"/>
</dbReference>
<sequence length="136" mass="15050">MIVTMTSLLTTAQLLLVSVTLFHGALSQGSPIDLIVFNSLENTNITYSTTIADRGIVLGAMRRLQDAHSFKFNTTEYPDYGYFLVSVNGLPGSQKDRTSWELLSESKNGTIIRPDVGVGCYIPKPGERIILKFTKY</sequence>
<feature type="domain" description="Transcobalamin-like C-terminal" evidence="2">
    <location>
        <begin position="64"/>
        <end position="135"/>
    </location>
</feature>
<feature type="chain" id="PRO_5040391575" description="Transcobalamin-like C-terminal domain-containing protein" evidence="1">
    <location>
        <begin position="28"/>
        <end position="136"/>
    </location>
</feature>
<evidence type="ECO:0000259" key="2">
    <source>
        <dbReference type="Pfam" id="PF14478"/>
    </source>
</evidence>
<dbReference type="PANTHER" id="PTHR10559:SF18">
    <property type="entry name" value="TRANSCOBALAMIN II"/>
    <property type="match status" value="1"/>
</dbReference>
<dbReference type="InterPro" id="IPR027954">
    <property type="entry name" value="Transcobalamin-like_C"/>
</dbReference>
<dbReference type="EMBL" id="JAINUF010000003">
    <property type="protein sequence ID" value="KAJ8368194.1"/>
    <property type="molecule type" value="Genomic_DNA"/>
</dbReference>
<accession>A0A9Q1J5B3</accession>
<evidence type="ECO:0000313" key="3">
    <source>
        <dbReference type="EMBL" id="KAJ8368194.1"/>
    </source>
</evidence>
<dbReference type="AlphaFoldDB" id="A0A9Q1J5B3"/>
<evidence type="ECO:0000313" key="4">
    <source>
        <dbReference type="Proteomes" id="UP001152622"/>
    </source>
</evidence>
<dbReference type="GO" id="GO:0015889">
    <property type="term" value="P:cobalamin transport"/>
    <property type="evidence" value="ECO:0007669"/>
    <property type="project" value="TreeGrafter"/>
</dbReference>
<name>A0A9Q1J5B3_SYNKA</name>
<proteinExistence type="predicted"/>
<gene>
    <name evidence="3" type="ORF">SKAU_G00082220</name>
</gene>
<comment type="caution">
    <text evidence="3">The sequence shown here is derived from an EMBL/GenBank/DDBJ whole genome shotgun (WGS) entry which is preliminary data.</text>
</comment>
<feature type="signal peptide" evidence="1">
    <location>
        <begin position="1"/>
        <end position="27"/>
    </location>
</feature>
<dbReference type="Proteomes" id="UP001152622">
    <property type="component" value="Chromosome 3"/>
</dbReference>
<reference evidence="3" key="1">
    <citation type="journal article" date="2023" name="Science">
        <title>Genome structures resolve the early diversification of teleost fishes.</title>
        <authorList>
            <person name="Parey E."/>
            <person name="Louis A."/>
            <person name="Montfort J."/>
            <person name="Bouchez O."/>
            <person name="Roques C."/>
            <person name="Iampietro C."/>
            <person name="Lluch J."/>
            <person name="Castinel A."/>
            <person name="Donnadieu C."/>
            <person name="Desvignes T."/>
            <person name="Floi Bucao C."/>
            <person name="Jouanno E."/>
            <person name="Wen M."/>
            <person name="Mejri S."/>
            <person name="Dirks R."/>
            <person name="Jansen H."/>
            <person name="Henkel C."/>
            <person name="Chen W.J."/>
            <person name="Zahm M."/>
            <person name="Cabau C."/>
            <person name="Klopp C."/>
            <person name="Thompson A.W."/>
            <person name="Robinson-Rechavi M."/>
            <person name="Braasch I."/>
            <person name="Lecointre G."/>
            <person name="Bobe J."/>
            <person name="Postlethwait J.H."/>
            <person name="Berthelot C."/>
            <person name="Roest Crollius H."/>
            <person name="Guiguen Y."/>
        </authorList>
    </citation>
    <scope>NUCLEOTIDE SEQUENCE</scope>
    <source>
        <strain evidence="3">WJC10195</strain>
    </source>
</reference>
<protein>
    <recommendedName>
        <fullName evidence="2">Transcobalamin-like C-terminal domain-containing protein</fullName>
    </recommendedName>
</protein>
<keyword evidence="4" id="KW-1185">Reference proteome</keyword>
<dbReference type="InterPro" id="IPR051588">
    <property type="entry name" value="Cobalamin_Transport"/>
</dbReference>
<organism evidence="3 4">
    <name type="scientific">Synaphobranchus kaupii</name>
    <name type="common">Kaup's arrowtooth eel</name>
    <dbReference type="NCBI Taxonomy" id="118154"/>
    <lineage>
        <taxon>Eukaryota</taxon>
        <taxon>Metazoa</taxon>
        <taxon>Chordata</taxon>
        <taxon>Craniata</taxon>
        <taxon>Vertebrata</taxon>
        <taxon>Euteleostomi</taxon>
        <taxon>Actinopterygii</taxon>
        <taxon>Neopterygii</taxon>
        <taxon>Teleostei</taxon>
        <taxon>Anguilliformes</taxon>
        <taxon>Synaphobranchidae</taxon>
        <taxon>Synaphobranchus</taxon>
    </lineage>
</organism>
<dbReference type="Pfam" id="PF14478">
    <property type="entry name" value="DUF4430"/>
    <property type="match status" value="1"/>
</dbReference>
<dbReference type="GO" id="GO:0005615">
    <property type="term" value="C:extracellular space"/>
    <property type="evidence" value="ECO:0007669"/>
    <property type="project" value="TreeGrafter"/>
</dbReference>
<dbReference type="Gene3D" id="2.170.130.30">
    <property type="match status" value="1"/>
</dbReference>